<evidence type="ECO:0000259" key="6">
    <source>
        <dbReference type="PROSITE" id="PS50807"/>
    </source>
</evidence>
<evidence type="ECO:0000313" key="8">
    <source>
        <dbReference type="Proteomes" id="UP000005408"/>
    </source>
</evidence>
<dbReference type="InterPro" id="IPR043020">
    <property type="entry name" value="GCM_large"/>
</dbReference>
<evidence type="ECO:0000256" key="3">
    <source>
        <dbReference type="ARBA" id="ARBA00023125"/>
    </source>
</evidence>
<evidence type="ECO:0000256" key="2">
    <source>
        <dbReference type="ARBA" id="ARBA00023015"/>
    </source>
</evidence>
<dbReference type="GO" id="GO:0005634">
    <property type="term" value="C:nucleus"/>
    <property type="evidence" value="ECO:0007669"/>
    <property type="project" value="TreeGrafter"/>
</dbReference>
<dbReference type="SUPFAM" id="SSF90073">
    <property type="entry name" value="GCM domain"/>
    <property type="match status" value="1"/>
</dbReference>
<dbReference type="Proteomes" id="UP000005408">
    <property type="component" value="Unassembled WGS sequence"/>
</dbReference>
<keyword evidence="8" id="KW-1185">Reference proteome</keyword>
<dbReference type="InterPro" id="IPR043021">
    <property type="entry name" value="GCM_small"/>
</dbReference>
<evidence type="ECO:0000256" key="1">
    <source>
        <dbReference type="ARBA" id="ARBA00022473"/>
    </source>
</evidence>
<dbReference type="PANTHER" id="PTHR12414:SF8">
    <property type="entry name" value="TRANSCRIPTION FACTOR GLIAL CELLS MISSING-RELATED"/>
    <property type="match status" value="1"/>
</dbReference>
<keyword evidence="4" id="KW-0804">Transcription</keyword>
<protein>
    <recommendedName>
        <fullName evidence="6">GCM domain-containing protein</fullName>
    </recommendedName>
</protein>
<keyword evidence="5" id="KW-0539">Nucleus</keyword>
<proteinExistence type="predicted"/>
<dbReference type="PANTHER" id="PTHR12414">
    <property type="entry name" value="GLIAL CELLS MISSING RELATED/GLIDE"/>
    <property type="match status" value="1"/>
</dbReference>
<evidence type="ECO:0000313" key="7">
    <source>
        <dbReference type="EnsemblMetazoa" id="G2136.1:cds"/>
    </source>
</evidence>
<dbReference type="EnsemblMetazoa" id="G2136.1">
    <property type="protein sequence ID" value="G2136.1:cds"/>
    <property type="gene ID" value="G2136"/>
</dbReference>
<dbReference type="GO" id="GO:0042063">
    <property type="term" value="P:gliogenesis"/>
    <property type="evidence" value="ECO:0007669"/>
    <property type="project" value="TreeGrafter"/>
</dbReference>
<accession>A0A8W8JWH6</accession>
<dbReference type="Pfam" id="PF03615">
    <property type="entry name" value="GCM"/>
    <property type="match status" value="1"/>
</dbReference>
<dbReference type="GO" id="GO:0001228">
    <property type="term" value="F:DNA-binding transcription activator activity, RNA polymerase II-specific"/>
    <property type="evidence" value="ECO:0007669"/>
    <property type="project" value="InterPro"/>
</dbReference>
<reference evidence="7" key="1">
    <citation type="submission" date="2022-08" db="UniProtKB">
        <authorList>
            <consortium name="EnsemblMetazoa"/>
        </authorList>
    </citation>
    <scope>IDENTIFICATION</scope>
    <source>
        <strain evidence="7">05x7-T-G4-1.051#20</strain>
    </source>
</reference>
<dbReference type="InterPro" id="IPR036115">
    <property type="entry name" value="GCM_dom_sf"/>
</dbReference>
<keyword evidence="1" id="KW-0217">Developmental protein</keyword>
<evidence type="ECO:0000256" key="4">
    <source>
        <dbReference type="ARBA" id="ARBA00023163"/>
    </source>
</evidence>
<feature type="domain" description="GCM" evidence="6">
    <location>
        <begin position="57"/>
        <end position="213"/>
    </location>
</feature>
<dbReference type="Gene3D" id="2.20.25.670">
    <property type="entry name" value="GCM domain, large subdomain"/>
    <property type="match status" value="1"/>
</dbReference>
<evidence type="ECO:0000256" key="5">
    <source>
        <dbReference type="ARBA" id="ARBA00023242"/>
    </source>
</evidence>
<dbReference type="InterPro" id="IPR003902">
    <property type="entry name" value="Tscrpt_reg_GCM"/>
</dbReference>
<name>A0A8W8JWH6_MAGGI</name>
<dbReference type="GO" id="GO:0000978">
    <property type="term" value="F:RNA polymerase II cis-regulatory region sequence-specific DNA binding"/>
    <property type="evidence" value="ECO:0007669"/>
    <property type="project" value="TreeGrafter"/>
</dbReference>
<dbReference type="Gene3D" id="3.30.70.3530">
    <property type="entry name" value="GCM motif"/>
    <property type="match status" value="1"/>
</dbReference>
<keyword evidence="2" id="KW-0805">Transcription regulation</keyword>
<organism evidence="7 8">
    <name type="scientific">Magallana gigas</name>
    <name type="common">Pacific oyster</name>
    <name type="synonym">Crassostrea gigas</name>
    <dbReference type="NCBI Taxonomy" id="29159"/>
    <lineage>
        <taxon>Eukaryota</taxon>
        <taxon>Metazoa</taxon>
        <taxon>Spiralia</taxon>
        <taxon>Lophotrochozoa</taxon>
        <taxon>Mollusca</taxon>
        <taxon>Bivalvia</taxon>
        <taxon>Autobranchia</taxon>
        <taxon>Pteriomorphia</taxon>
        <taxon>Ostreida</taxon>
        <taxon>Ostreoidea</taxon>
        <taxon>Ostreidae</taxon>
        <taxon>Magallana</taxon>
    </lineage>
</organism>
<dbReference type="AlphaFoldDB" id="A0A8W8JWH6"/>
<keyword evidence="3" id="KW-0238">DNA-binding</keyword>
<sequence length="592" mass="67917">MNDLKLTRRGTFPLHEPIRDPHKLLLQKLANILSRMTLTEEPCYQAPLHDSGPEKPHKWDINDSTLPMVCEVDDFQEWPDGNNRFVYSSNCEDARRHISGWAMRNTNNHNAHILKKSCLGVFVCSYDCTLPNGEKVHLRPAICDKARRKQIGKQCPGPNCRGHLELMTCKGHCGYPVTHFWRHINIAIFFQAKGVHDHPRPEIKSSAEARRHHKLKHKSPVSGIIHKKRKREMLWSSTKERSTKVYPGFDILCSCPPFECTCSHVRMQYKETHVDNERANFPLCPASFTPQIYEASPSPWQRPTMDSNYTYNAVHRQHALEPTFPENDNLPSLSAFNSSFANTPRHADTSYPRFEVYRGSDRGLPYTDTSGQRFPNPAERYSRTPKSCYDTRDFYSSSCLERPKPFSDPHSIKIKTENFDSEFGNISSLSNQCALTNRIETDSNRLLREDNGQEFSQLQDIDSNPLYNMNDVTDSDLIQTFFSRMPSEQFDESSFIPSSLTQTNTGPKYIELKPLKKAKSEMHSLAISTSPQLFQHRNVHDVSSEGYSTGHIRSQPGCSNVVNDPYYHSDSHQYPPNKQSCNHSINITLTYN</sequence>
<dbReference type="PROSITE" id="PS50807">
    <property type="entry name" value="GCM"/>
    <property type="match status" value="1"/>
</dbReference>
<dbReference type="InterPro" id="IPR039791">
    <property type="entry name" value="GCM"/>
</dbReference>